<evidence type="ECO:0000313" key="1">
    <source>
        <dbReference type="EMBL" id="PIZ46583.1"/>
    </source>
</evidence>
<dbReference type="EMBL" id="PFNL01000091">
    <property type="protein sequence ID" value="PIZ46583.1"/>
    <property type="molecule type" value="Genomic_DNA"/>
</dbReference>
<comment type="caution">
    <text evidence="1">The sequence shown here is derived from an EMBL/GenBank/DDBJ whole genome shotgun (WGS) entry which is preliminary data.</text>
</comment>
<name>A0A2M7TJ96_UNCKA</name>
<gene>
    <name evidence="1" type="ORF">COY32_03040</name>
</gene>
<sequence>MAVGSGVDVAVGIGVAVGTGIGVTVATGTGVGTGVGMVPTSPALIPRHTVVVRYWLADPSLGHPKPSRFSKGTDSRLS</sequence>
<dbReference type="AlphaFoldDB" id="A0A2M7TJ96"/>
<organism evidence="1 2">
    <name type="scientific">candidate division WWE3 bacterium CG_4_10_14_0_2_um_filter_41_14</name>
    <dbReference type="NCBI Taxonomy" id="1975072"/>
    <lineage>
        <taxon>Bacteria</taxon>
        <taxon>Katanobacteria</taxon>
    </lineage>
</organism>
<reference evidence="2" key="1">
    <citation type="submission" date="2017-09" db="EMBL/GenBank/DDBJ databases">
        <title>Depth-based differentiation of microbial function through sediment-hosted aquifers and enrichment of novel symbionts in the deep terrestrial subsurface.</title>
        <authorList>
            <person name="Probst A.J."/>
            <person name="Ladd B."/>
            <person name="Jarett J.K."/>
            <person name="Geller-Mcgrath D.E."/>
            <person name="Sieber C.M.K."/>
            <person name="Emerson J.B."/>
            <person name="Anantharaman K."/>
            <person name="Thomas B.C."/>
            <person name="Malmstrom R."/>
            <person name="Stieglmeier M."/>
            <person name="Klingl A."/>
            <person name="Woyke T."/>
            <person name="Ryan C.M."/>
            <person name="Banfield J.F."/>
        </authorList>
    </citation>
    <scope>NUCLEOTIDE SEQUENCE [LARGE SCALE GENOMIC DNA]</scope>
</reference>
<dbReference type="Proteomes" id="UP000228920">
    <property type="component" value="Unassembled WGS sequence"/>
</dbReference>
<evidence type="ECO:0000313" key="2">
    <source>
        <dbReference type="Proteomes" id="UP000228920"/>
    </source>
</evidence>
<protein>
    <submittedName>
        <fullName evidence="1">Uncharacterized protein</fullName>
    </submittedName>
</protein>
<proteinExistence type="predicted"/>
<accession>A0A2M7TJ96</accession>